<evidence type="ECO:0000259" key="5">
    <source>
        <dbReference type="Pfam" id="PF18085"/>
    </source>
</evidence>
<feature type="domain" description="Maltokinase N-terminal cap" evidence="5">
    <location>
        <begin position="20"/>
        <end position="103"/>
    </location>
</feature>
<keyword evidence="1" id="KW-0808">Transferase</keyword>
<dbReference type="Proteomes" id="UP000199696">
    <property type="component" value="Unassembled WGS sequence"/>
</dbReference>
<dbReference type="RefSeq" id="WP_091117377.1">
    <property type="nucleotide sequence ID" value="NZ_FMHY01000002.1"/>
</dbReference>
<evidence type="ECO:0000256" key="1">
    <source>
        <dbReference type="ARBA" id="ARBA00022679"/>
    </source>
</evidence>
<organism evidence="6 7">
    <name type="scientific">Micromonospora eburnea</name>
    <dbReference type="NCBI Taxonomy" id="227316"/>
    <lineage>
        <taxon>Bacteria</taxon>
        <taxon>Bacillati</taxon>
        <taxon>Actinomycetota</taxon>
        <taxon>Actinomycetes</taxon>
        <taxon>Micromonosporales</taxon>
        <taxon>Micromonosporaceae</taxon>
        <taxon>Micromonospora</taxon>
    </lineage>
</organism>
<dbReference type="Pfam" id="PF18085">
    <property type="entry name" value="Mak_N_cap"/>
    <property type="match status" value="1"/>
</dbReference>
<dbReference type="OrthoDB" id="3787729at2"/>
<dbReference type="GO" id="GO:0016301">
    <property type="term" value="F:kinase activity"/>
    <property type="evidence" value="ECO:0007669"/>
    <property type="project" value="UniProtKB-KW"/>
</dbReference>
<reference evidence="7" key="1">
    <citation type="submission" date="2016-06" db="EMBL/GenBank/DDBJ databases">
        <authorList>
            <person name="Varghese N."/>
            <person name="Submissions Spin"/>
        </authorList>
    </citation>
    <scope>NUCLEOTIDE SEQUENCE [LARGE SCALE GENOMIC DNA]</scope>
    <source>
        <strain evidence="7">DSM 44814</strain>
    </source>
</reference>
<dbReference type="NCBIfam" id="NF047744">
    <property type="entry name" value="CG0192_rel"/>
    <property type="match status" value="1"/>
</dbReference>
<evidence type="ECO:0000256" key="3">
    <source>
        <dbReference type="ARBA" id="ARBA00022777"/>
    </source>
</evidence>
<keyword evidence="7" id="KW-1185">Reference proteome</keyword>
<sequence length="210" mass="21976">MALLHRAELRPSKLDLLAAWVPGRPWFAGSAAAGLTRVGAFRFDDPAGEVGIETLLVRAGDGPVLQVPLTYRGAPLPGAEQWLVGTTEHSVLGPRWVYDACGDPVYPPALAAAVLAGAGQAEEYFEVDGRREVRASDTSVTGSRVDGFEPPVVGAPWAVVDGDPTLIRADQVELALVRRPAPAVSASGPCLAATWPGQPTPLPLAYATSH</sequence>
<evidence type="ECO:0000313" key="6">
    <source>
        <dbReference type="EMBL" id="SCL49281.1"/>
    </source>
</evidence>
<evidence type="ECO:0000313" key="7">
    <source>
        <dbReference type="Proteomes" id="UP000199696"/>
    </source>
</evidence>
<dbReference type="STRING" id="227316.GA0070604_1878"/>
<name>A0A1C6U5U4_9ACTN</name>
<dbReference type="GO" id="GO:0005524">
    <property type="term" value="F:ATP binding"/>
    <property type="evidence" value="ECO:0007669"/>
    <property type="project" value="UniProtKB-KW"/>
</dbReference>
<proteinExistence type="predicted"/>
<gene>
    <name evidence="6" type="ORF">GA0070604_1878</name>
</gene>
<protein>
    <recommendedName>
        <fullName evidence="5">Maltokinase N-terminal cap domain-containing protein</fullName>
    </recommendedName>
</protein>
<keyword evidence="2" id="KW-0547">Nucleotide-binding</keyword>
<dbReference type="EMBL" id="FMHY01000002">
    <property type="protein sequence ID" value="SCL49281.1"/>
    <property type="molecule type" value="Genomic_DNA"/>
</dbReference>
<dbReference type="AlphaFoldDB" id="A0A1C6U5U4"/>
<evidence type="ECO:0000256" key="2">
    <source>
        <dbReference type="ARBA" id="ARBA00022741"/>
    </source>
</evidence>
<keyword evidence="4" id="KW-0067">ATP-binding</keyword>
<keyword evidence="3" id="KW-0418">Kinase</keyword>
<accession>A0A1C6U5U4</accession>
<evidence type="ECO:0000256" key="4">
    <source>
        <dbReference type="ARBA" id="ARBA00022840"/>
    </source>
</evidence>
<dbReference type="InterPro" id="IPR040999">
    <property type="entry name" value="Mak_N_cap"/>
</dbReference>